<reference evidence="2 3" key="1">
    <citation type="submission" date="2022-05" db="EMBL/GenBank/DDBJ databases">
        <title>Microbulbifer sp. nov., isolated from sponge.</title>
        <authorList>
            <person name="Gao L."/>
        </authorList>
    </citation>
    <scope>NUCLEOTIDE SEQUENCE [LARGE SCALE GENOMIC DNA]</scope>
    <source>
        <strain evidence="2 3">MI-G</strain>
    </source>
</reference>
<dbReference type="Pfam" id="PF24686">
    <property type="entry name" value="FLQE3_permease"/>
    <property type="match status" value="1"/>
</dbReference>
<keyword evidence="1" id="KW-1133">Transmembrane helix</keyword>
<organism evidence="2 3">
    <name type="scientific">Microbulbifer spongiae</name>
    <dbReference type="NCBI Taxonomy" id="2944933"/>
    <lineage>
        <taxon>Bacteria</taxon>
        <taxon>Pseudomonadati</taxon>
        <taxon>Pseudomonadota</taxon>
        <taxon>Gammaproteobacteria</taxon>
        <taxon>Cellvibrionales</taxon>
        <taxon>Microbulbiferaceae</taxon>
        <taxon>Microbulbifer</taxon>
    </lineage>
</organism>
<dbReference type="Proteomes" id="UP001321520">
    <property type="component" value="Chromosome"/>
</dbReference>
<sequence>MNRLLSMMVTDFRIQLRMQLYLIGIGASVVLALALGILSSLTYLPVLLPVLLLATIGGSTLLYAAVLVVFEKEQGTLIAQLASPLHSREYLWAKIVSLSTLAIVESLVMVGGTLVLIGQGWPFTAVEVLFLFLGIVSLSIVYSLVGLILVVRYQTLMEFLLPLAFITSLLQLPVLRFLGLSEHPIFLLIPTCAPTLLIQGAFHTLNPAEWTYGLGYTAITIIILTAWMYRAYRVHILEFWRQS</sequence>
<accession>A0ABY9E583</accession>
<dbReference type="RefSeq" id="WP_301413824.1">
    <property type="nucleotide sequence ID" value="NZ_CP098023.1"/>
</dbReference>
<feature type="transmembrane region" description="Helical" evidence="1">
    <location>
        <begin position="129"/>
        <end position="152"/>
    </location>
</feature>
<dbReference type="EMBL" id="CP098023">
    <property type="protein sequence ID" value="WKD48178.1"/>
    <property type="molecule type" value="Genomic_DNA"/>
</dbReference>
<feature type="transmembrane region" description="Helical" evidence="1">
    <location>
        <begin position="50"/>
        <end position="70"/>
    </location>
</feature>
<evidence type="ECO:0000256" key="1">
    <source>
        <dbReference type="SAM" id="Phobius"/>
    </source>
</evidence>
<evidence type="ECO:0000313" key="3">
    <source>
        <dbReference type="Proteomes" id="UP001321520"/>
    </source>
</evidence>
<gene>
    <name evidence="2" type="ORF">M8T91_09475</name>
</gene>
<name>A0ABY9E583_9GAMM</name>
<keyword evidence="3" id="KW-1185">Reference proteome</keyword>
<keyword evidence="1" id="KW-0472">Membrane</keyword>
<keyword evidence="1" id="KW-0812">Transmembrane</keyword>
<feature type="transmembrane region" description="Helical" evidence="1">
    <location>
        <begin position="91"/>
        <end position="117"/>
    </location>
</feature>
<feature type="transmembrane region" description="Helical" evidence="1">
    <location>
        <begin position="20"/>
        <end position="44"/>
    </location>
</feature>
<feature type="transmembrane region" description="Helical" evidence="1">
    <location>
        <begin position="214"/>
        <end position="232"/>
    </location>
</feature>
<evidence type="ECO:0000313" key="2">
    <source>
        <dbReference type="EMBL" id="WKD48178.1"/>
    </source>
</evidence>
<proteinExistence type="predicted"/>
<protein>
    <submittedName>
        <fullName evidence="2">ABC transporter permease</fullName>
    </submittedName>
</protein>
<feature type="transmembrane region" description="Helical" evidence="1">
    <location>
        <begin position="159"/>
        <end position="179"/>
    </location>
</feature>
<dbReference type="InterPro" id="IPR056926">
    <property type="entry name" value="FLQE3_permease"/>
</dbReference>